<gene>
    <name evidence="1" type="ORF">DEO72_LG8g1927</name>
</gene>
<proteinExistence type="predicted"/>
<keyword evidence="2" id="KW-1185">Reference proteome</keyword>
<protein>
    <submittedName>
        <fullName evidence="1">Uncharacterized protein</fullName>
    </submittedName>
</protein>
<accession>A0A4D6MVH0</accession>
<evidence type="ECO:0000313" key="2">
    <source>
        <dbReference type="Proteomes" id="UP000501690"/>
    </source>
</evidence>
<reference evidence="1 2" key="1">
    <citation type="submission" date="2019-04" db="EMBL/GenBank/DDBJ databases">
        <title>An improved genome assembly and genetic linkage map for asparagus bean, Vigna unguiculata ssp. sesquipedialis.</title>
        <authorList>
            <person name="Xia Q."/>
            <person name="Zhang R."/>
            <person name="Dong Y."/>
        </authorList>
    </citation>
    <scope>NUCLEOTIDE SEQUENCE [LARGE SCALE GENOMIC DNA]</scope>
    <source>
        <tissue evidence="1">Leaf</tissue>
    </source>
</reference>
<organism evidence="1 2">
    <name type="scientific">Vigna unguiculata</name>
    <name type="common">Cowpea</name>
    <dbReference type="NCBI Taxonomy" id="3917"/>
    <lineage>
        <taxon>Eukaryota</taxon>
        <taxon>Viridiplantae</taxon>
        <taxon>Streptophyta</taxon>
        <taxon>Embryophyta</taxon>
        <taxon>Tracheophyta</taxon>
        <taxon>Spermatophyta</taxon>
        <taxon>Magnoliopsida</taxon>
        <taxon>eudicotyledons</taxon>
        <taxon>Gunneridae</taxon>
        <taxon>Pentapetalae</taxon>
        <taxon>rosids</taxon>
        <taxon>fabids</taxon>
        <taxon>Fabales</taxon>
        <taxon>Fabaceae</taxon>
        <taxon>Papilionoideae</taxon>
        <taxon>50 kb inversion clade</taxon>
        <taxon>NPAAA clade</taxon>
        <taxon>indigoferoid/millettioid clade</taxon>
        <taxon>Phaseoleae</taxon>
        <taxon>Vigna</taxon>
    </lineage>
</organism>
<dbReference type="EMBL" id="CP039352">
    <property type="protein sequence ID" value="QCE03897.1"/>
    <property type="molecule type" value="Genomic_DNA"/>
</dbReference>
<name>A0A4D6MVH0_VIGUN</name>
<sequence length="210" mass="23854">MAKLLDHHSLADHEDLAHLLPSTKLMIIARRTATYITNMQQNGNQTGYDSSFNTLRLDSTHPDTYNLVGFSGCLHLCESTKKTRAWQHGISLKRDPSRLGELLARSKIERAARATFRAKNLGELPVSSRLGEIDSLGRDLQVSSLFFTVTVMLSDQTTHARYLYTSKRQIQPYNQQITHKQIQKRLETRTLASRTWKRANGTSMRDLGAQ</sequence>
<dbReference type="Proteomes" id="UP000501690">
    <property type="component" value="Linkage Group LG8"/>
</dbReference>
<dbReference type="AlphaFoldDB" id="A0A4D6MVH0"/>
<evidence type="ECO:0000313" key="1">
    <source>
        <dbReference type="EMBL" id="QCE03897.1"/>
    </source>
</evidence>